<evidence type="ECO:0000313" key="2">
    <source>
        <dbReference type="EMBL" id="KAH9374028.1"/>
    </source>
</evidence>
<dbReference type="Proteomes" id="UP000821853">
    <property type="component" value="Chromosome 4"/>
</dbReference>
<protein>
    <submittedName>
        <fullName evidence="2">Uncharacterized protein</fullName>
    </submittedName>
</protein>
<sequence>MESTSLHPQSVKHASTLRKLSAPVSMPHSDVAKNPHRNVTTHKRGHCSLQVTALTFCTGHTNGSKSRDHSKHRSRSLHRRPGT</sequence>
<name>A0A9J6GI51_HAELO</name>
<keyword evidence="3" id="KW-1185">Reference proteome</keyword>
<feature type="region of interest" description="Disordered" evidence="1">
    <location>
        <begin position="58"/>
        <end position="83"/>
    </location>
</feature>
<feature type="compositionally biased region" description="Basic residues" evidence="1">
    <location>
        <begin position="34"/>
        <end position="46"/>
    </location>
</feature>
<accession>A0A9J6GI51</accession>
<evidence type="ECO:0000256" key="1">
    <source>
        <dbReference type="SAM" id="MobiDB-lite"/>
    </source>
</evidence>
<evidence type="ECO:0000313" key="3">
    <source>
        <dbReference type="Proteomes" id="UP000821853"/>
    </source>
</evidence>
<dbReference type="VEuPathDB" id="VectorBase:HLOH_064648"/>
<feature type="region of interest" description="Disordered" evidence="1">
    <location>
        <begin position="1"/>
        <end position="46"/>
    </location>
</feature>
<organism evidence="2 3">
    <name type="scientific">Haemaphysalis longicornis</name>
    <name type="common">Bush tick</name>
    <dbReference type="NCBI Taxonomy" id="44386"/>
    <lineage>
        <taxon>Eukaryota</taxon>
        <taxon>Metazoa</taxon>
        <taxon>Ecdysozoa</taxon>
        <taxon>Arthropoda</taxon>
        <taxon>Chelicerata</taxon>
        <taxon>Arachnida</taxon>
        <taxon>Acari</taxon>
        <taxon>Parasitiformes</taxon>
        <taxon>Ixodida</taxon>
        <taxon>Ixodoidea</taxon>
        <taxon>Ixodidae</taxon>
        <taxon>Haemaphysalinae</taxon>
        <taxon>Haemaphysalis</taxon>
    </lineage>
</organism>
<comment type="caution">
    <text evidence="2">The sequence shown here is derived from an EMBL/GenBank/DDBJ whole genome shotgun (WGS) entry which is preliminary data.</text>
</comment>
<dbReference type="AlphaFoldDB" id="A0A9J6GI51"/>
<reference evidence="2 3" key="1">
    <citation type="journal article" date="2020" name="Cell">
        <title>Large-Scale Comparative Analyses of Tick Genomes Elucidate Their Genetic Diversity and Vector Capacities.</title>
        <authorList>
            <consortium name="Tick Genome and Microbiome Consortium (TIGMIC)"/>
            <person name="Jia N."/>
            <person name="Wang J."/>
            <person name="Shi W."/>
            <person name="Du L."/>
            <person name="Sun Y."/>
            <person name="Zhan W."/>
            <person name="Jiang J.F."/>
            <person name="Wang Q."/>
            <person name="Zhang B."/>
            <person name="Ji P."/>
            <person name="Bell-Sakyi L."/>
            <person name="Cui X.M."/>
            <person name="Yuan T.T."/>
            <person name="Jiang B.G."/>
            <person name="Yang W.F."/>
            <person name="Lam T.T."/>
            <person name="Chang Q.C."/>
            <person name="Ding S.J."/>
            <person name="Wang X.J."/>
            <person name="Zhu J.G."/>
            <person name="Ruan X.D."/>
            <person name="Zhao L."/>
            <person name="Wei J.T."/>
            <person name="Ye R.Z."/>
            <person name="Que T.C."/>
            <person name="Du C.H."/>
            <person name="Zhou Y.H."/>
            <person name="Cheng J.X."/>
            <person name="Dai P.F."/>
            <person name="Guo W.B."/>
            <person name="Han X.H."/>
            <person name="Huang E.J."/>
            <person name="Li L.F."/>
            <person name="Wei W."/>
            <person name="Gao Y.C."/>
            <person name="Liu J.Z."/>
            <person name="Shao H.Z."/>
            <person name="Wang X."/>
            <person name="Wang C.C."/>
            <person name="Yang T.C."/>
            <person name="Huo Q.B."/>
            <person name="Li W."/>
            <person name="Chen H.Y."/>
            <person name="Chen S.E."/>
            <person name="Zhou L.G."/>
            <person name="Ni X.B."/>
            <person name="Tian J.H."/>
            <person name="Sheng Y."/>
            <person name="Liu T."/>
            <person name="Pan Y.S."/>
            <person name="Xia L.Y."/>
            <person name="Li J."/>
            <person name="Zhao F."/>
            <person name="Cao W.C."/>
        </authorList>
    </citation>
    <scope>NUCLEOTIDE SEQUENCE [LARGE SCALE GENOMIC DNA]</scope>
    <source>
        <strain evidence="2">HaeL-2018</strain>
    </source>
</reference>
<feature type="compositionally biased region" description="Basic residues" evidence="1">
    <location>
        <begin position="68"/>
        <end position="83"/>
    </location>
</feature>
<dbReference type="EMBL" id="JABSTR010000006">
    <property type="protein sequence ID" value="KAH9374028.1"/>
    <property type="molecule type" value="Genomic_DNA"/>
</dbReference>
<gene>
    <name evidence="2" type="ORF">HPB48_005297</name>
</gene>
<proteinExistence type="predicted"/>